<evidence type="ECO:0000313" key="6">
    <source>
        <dbReference type="Proteomes" id="UP000610931"/>
    </source>
</evidence>
<accession>A0A8J7LME6</accession>
<comment type="caution">
    <text evidence="5">The sequence shown here is derived from an EMBL/GenBank/DDBJ whole genome shotgun (WGS) entry which is preliminary data.</text>
</comment>
<evidence type="ECO:0000259" key="4">
    <source>
        <dbReference type="Pfam" id="PF07593"/>
    </source>
</evidence>
<dbReference type="Gene3D" id="2.130.10.130">
    <property type="entry name" value="Integrin alpha, N-terminal"/>
    <property type="match status" value="3"/>
</dbReference>
<dbReference type="InterPro" id="IPR027039">
    <property type="entry name" value="Crtac1"/>
</dbReference>
<evidence type="ECO:0000256" key="1">
    <source>
        <dbReference type="ARBA" id="ARBA00022729"/>
    </source>
</evidence>
<dbReference type="PANTHER" id="PTHR16026:SF0">
    <property type="entry name" value="CARTILAGE ACIDIC PROTEIN 1"/>
    <property type="match status" value="1"/>
</dbReference>
<keyword evidence="1" id="KW-0732">Signal</keyword>
<keyword evidence="6" id="KW-1185">Reference proteome</keyword>
<keyword evidence="3" id="KW-0325">Glycoprotein</keyword>
<proteinExistence type="predicted"/>
<organism evidence="5 6">
    <name type="scientific">Snuella sedimenti</name>
    <dbReference type="NCBI Taxonomy" id="2798802"/>
    <lineage>
        <taxon>Bacteria</taxon>
        <taxon>Pseudomonadati</taxon>
        <taxon>Bacteroidota</taxon>
        <taxon>Flavobacteriia</taxon>
        <taxon>Flavobacteriales</taxon>
        <taxon>Flavobacteriaceae</taxon>
        <taxon>Snuella</taxon>
    </lineage>
</organism>
<sequence length="1103" mass="124186">MSRFLMFLLKSLIVIYSVGVCAQNSKLFTKVSASKSGLSFNNTIKDDKEKNILIYSNFYGGAGVGVGDFNNDGLEDIFFAGNIVEDKLYLNEGRLTFKDISKKAGLINDGGWSTGVTIADVNNDGFDDIYVSRELFDHKPELRRNLLYINNGDLTFTELAEKYGVANRGRTRHATFLDYNKDGFLDLFLLTQPPNPGSYSEFFGSTLLKPEFHLVLYKNDGKGKFIEVTQEAGVNMTGFPNAVSASDFNNDGWTDLYVANDFYAPDFLFINNQDGSFTNIGNQALNHMSYYSMGVDVSDINNDGFLDVFVVDMVAEDNFRLKANMSGMNPNAFWKVVKDGGHYQYMFNNFHLNNGNNTFSDIAQITGMAATDWSWANLIADFDNDGHKDVYITNGLLRDIRNTDADKKVGKHIIEVANKWVKENPQGGDISIWDILDLDETLSLLPSQPIKNYAYRNLSNLNFSETSESWGLDDESFSNGAAYADFDNDGDLDIVVNNINKTAFLYRNNLTNKNFLRINLKSKNNRPVLGSRVEIRVNGEKQFFETTNVRGIYSTSEDIVHFGLGQTLEVDSLKVIWPNRKVTILEGVKANQELTLYLEDASEELHNKSNEHQMFNDITSTAALKHKHIENIFNDYDFQVLLPHKLSQFGPALAVADVNNDGFDDVFIGGAANKEATLYTYKDNAFVKSNELLWQNEKEYEDIDASFIDINSDGFLDLYVVSGGNEFEANNKTYADRLYLNNGKGIFTKTTIKDLPSISGSVVKANDFDKDGDLDVFVGGRLSPRDYPRPTSSFILKNDEGELINETNTIAKELNDIGMVTDAVWSDYDQDGWTDLIVVGEWMPITLFKNNKGILKKQSIEDLEATKGWWFSIEQGDFDNDGDLDFIAGNLGLNYKYKTATDNPFDVYYHDFDNNGNLDIVLGYYQENKHYPLRGFSCSSQQVPSLKKTFKKYDVFASLELKDVYGEDKLREALHYKTDTFASVFIENKGKGNFNVTSLPNMAQLSNINDFVIDDFNKDGNLDVLCVGNLFVSEIETTRNDAGHGLVLLGDGKNNFKSLHFLESGIFCNKDAKKAKLLSYKNQKLLLVANNNDILQVFKVIKN</sequence>
<dbReference type="SUPFAM" id="SSF69318">
    <property type="entry name" value="Integrin alpha N-terminal domain"/>
    <property type="match status" value="3"/>
</dbReference>
<dbReference type="RefSeq" id="WP_199114016.1">
    <property type="nucleotide sequence ID" value="NZ_JAELVQ010000004.1"/>
</dbReference>
<evidence type="ECO:0000256" key="3">
    <source>
        <dbReference type="ARBA" id="ARBA00023180"/>
    </source>
</evidence>
<feature type="domain" description="ASPIC/UnbV" evidence="4">
    <location>
        <begin position="529"/>
        <end position="595"/>
    </location>
</feature>
<evidence type="ECO:0000256" key="2">
    <source>
        <dbReference type="ARBA" id="ARBA00022737"/>
    </source>
</evidence>
<dbReference type="Proteomes" id="UP000610931">
    <property type="component" value="Unassembled WGS sequence"/>
</dbReference>
<keyword evidence="2" id="KW-0677">Repeat</keyword>
<protein>
    <submittedName>
        <fullName evidence="5">VCBS repeat-containing protein</fullName>
    </submittedName>
</protein>
<dbReference type="EMBL" id="JAELVQ010000004">
    <property type="protein sequence ID" value="MBJ6367434.1"/>
    <property type="molecule type" value="Genomic_DNA"/>
</dbReference>
<evidence type="ECO:0000313" key="5">
    <source>
        <dbReference type="EMBL" id="MBJ6367434.1"/>
    </source>
</evidence>
<dbReference type="Pfam" id="PF07593">
    <property type="entry name" value="UnbV_ASPIC"/>
    <property type="match status" value="1"/>
</dbReference>
<dbReference type="SMART" id="SM00191">
    <property type="entry name" value="Int_alpha"/>
    <property type="match status" value="2"/>
</dbReference>
<dbReference type="InterPro" id="IPR011519">
    <property type="entry name" value="UnbV_ASPIC"/>
</dbReference>
<dbReference type="InterPro" id="IPR013519">
    <property type="entry name" value="Int_alpha_beta-p"/>
</dbReference>
<dbReference type="PANTHER" id="PTHR16026">
    <property type="entry name" value="CARTILAGE ACIDIC PROTEIN 1"/>
    <property type="match status" value="1"/>
</dbReference>
<dbReference type="InterPro" id="IPR013517">
    <property type="entry name" value="FG-GAP"/>
</dbReference>
<name>A0A8J7LME6_9FLAO</name>
<dbReference type="Pfam" id="PF13517">
    <property type="entry name" value="FG-GAP_3"/>
    <property type="match status" value="5"/>
</dbReference>
<gene>
    <name evidence="5" type="ORF">JF259_04965</name>
</gene>
<dbReference type="InterPro" id="IPR028994">
    <property type="entry name" value="Integrin_alpha_N"/>
</dbReference>
<dbReference type="AlphaFoldDB" id="A0A8J7LME6"/>
<reference evidence="5" key="1">
    <citation type="submission" date="2020-12" db="EMBL/GenBank/DDBJ databases">
        <title>Snuella sp. nov., isolated from sediment in Incheon.</title>
        <authorList>
            <person name="Kim W."/>
        </authorList>
    </citation>
    <scope>NUCLEOTIDE SEQUENCE</scope>
    <source>
        <strain evidence="5">CAU 1569</strain>
    </source>
</reference>